<gene>
    <name evidence="1" type="ORF">yc1106_05676</name>
</gene>
<reference evidence="1" key="1">
    <citation type="submission" date="2021-12" db="EMBL/GenBank/DDBJ databases">
        <title>Curvularia clavata genome.</title>
        <authorList>
            <person name="Cao Y."/>
        </authorList>
    </citation>
    <scope>NUCLEOTIDE SEQUENCE</scope>
    <source>
        <strain evidence="1">Yc1106</strain>
    </source>
</reference>
<sequence length="198" mass="21849">MSAFCNLRIALLTGLAITLLGAFYIYQSPLPLEFSVPRPSSNNSVPGFAILLNQTSHNPPTLIVTLENHHSDADYTVLKWGTPIDPFALDTGVFSIVDDASHNEIEQEILHINRKVPPPPNQLITLAAGTQEEIEVVFNRPWMPGRKPTKYKVSAKGVFKGGWAKSGNELTKTDLLSYADSPLSGKRFVTNEIVMEVY</sequence>
<evidence type="ECO:0000313" key="2">
    <source>
        <dbReference type="Proteomes" id="UP001056012"/>
    </source>
</evidence>
<dbReference type="OrthoDB" id="4664297at2759"/>
<name>A0A9Q8Z8I0_CURCL</name>
<organism evidence="1 2">
    <name type="scientific">Curvularia clavata</name>
    <dbReference type="NCBI Taxonomy" id="95742"/>
    <lineage>
        <taxon>Eukaryota</taxon>
        <taxon>Fungi</taxon>
        <taxon>Dikarya</taxon>
        <taxon>Ascomycota</taxon>
        <taxon>Pezizomycotina</taxon>
        <taxon>Dothideomycetes</taxon>
        <taxon>Pleosporomycetidae</taxon>
        <taxon>Pleosporales</taxon>
        <taxon>Pleosporineae</taxon>
        <taxon>Pleosporaceae</taxon>
        <taxon>Curvularia</taxon>
    </lineage>
</organism>
<accession>A0A9Q8Z8I0</accession>
<dbReference type="AlphaFoldDB" id="A0A9Q8Z8I0"/>
<dbReference type="VEuPathDB" id="FungiDB:yc1106_05676"/>
<proteinExistence type="predicted"/>
<dbReference type="Proteomes" id="UP001056012">
    <property type="component" value="Chromosome 4"/>
</dbReference>
<dbReference type="EMBL" id="CP089277">
    <property type="protein sequence ID" value="USP78402.1"/>
    <property type="molecule type" value="Genomic_DNA"/>
</dbReference>
<protein>
    <submittedName>
        <fullName evidence="1">Uncharacterized protein</fullName>
    </submittedName>
</protein>
<dbReference type="Gene3D" id="2.60.40.2970">
    <property type="match status" value="1"/>
</dbReference>
<evidence type="ECO:0000313" key="1">
    <source>
        <dbReference type="EMBL" id="USP78402.1"/>
    </source>
</evidence>
<keyword evidence="2" id="KW-1185">Reference proteome</keyword>